<dbReference type="PROSITE" id="PS50125">
    <property type="entry name" value="GUANYLATE_CYCLASE_2"/>
    <property type="match status" value="1"/>
</dbReference>
<dbReference type="GO" id="GO:0008074">
    <property type="term" value="C:guanylate cyclase complex, soluble"/>
    <property type="evidence" value="ECO:0007669"/>
    <property type="project" value="TreeGrafter"/>
</dbReference>
<evidence type="ECO:0000313" key="3">
    <source>
        <dbReference type="EMBL" id="KKL77766.1"/>
    </source>
</evidence>
<protein>
    <submittedName>
        <fullName evidence="3">Uncharacterized protein</fullName>
    </submittedName>
</protein>
<reference evidence="3" key="1">
    <citation type="journal article" date="2015" name="Nature">
        <title>Complex archaea that bridge the gap between prokaryotes and eukaryotes.</title>
        <authorList>
            <person name="Spang A."/>
            <person name="Saw J.H."/>
            <person name="Jorgensen S.L."/>
            <person name="Zaremba-Niedzwiedzka K."/>
            <person name="Martijn J."/>
            <person name="Lind A.E."/>
            <person name="van Eijk R."/>
            <person name="Schleper C."/>
            <person name="Guy L."/>
            <person name="Ettema T.J."/>
        </authorList>
    </citation>
    <scope>NUCLEOTIDE SEQUENCE</scope>
</reference>
<dbReference type="SUPFAM" id="SSF52172">
    <property type="entry name" value="CheY-like"/>
    <property type="match status" value="1"/>
</dbReference>
<dbReference type="Gene3D" id="3.40.50.2300">
    <property type="match status" value="1"/>
</dbReference>
<dbReference type="InterPro" id="IPR001789">
    <property type="entry name" value="Sig_transdc_resp-reg_receiver"/>
</dbReference>
<dbReference type="Gene3D" id="3.30.70.1230">
    <property type="entry name" value="Nucleotide cyclase"/>
    <property type="match status" value="1"/>
</dbReference>
<dbReference type="InterPro" id="IPR029787">
    <property type="entry name" value="Nucleotide_cyclase"/>
</dbReference>
<dbReference type="InterPro" id="IPR011006">
    <property type="entry name" value="CheY-like_superfamily"/>
</dbReference>
<dbReference type="SMART" id="SM00448">
    <property type="entry name" value="REC"/>
    <property type="match status" value="1"/>
</dbReference>
<dbReference type="GO" id="GO:0070482">
    <property type="term" value="P:response to oxygen levels"/>
    <property type="evidence" value="ECO:0007669"/>
    <property type="project" value="TreeGrafter"/>
</dbReference>
<feature type="non-terminal residue" evidence="3">
    <location>
        <position position="325"/>
    </location>
</feature>
<dbReference type="AlphaFoldDB" id="A0A0F9FH64"/>
<evidence type="ECO:0000259" key="2">
    <source>
        <dbReference type="PROSITE" id="PS50125"/>
    </source>
</evidence>
<gene>
    <name evidence="3" type="ORF">LCGC14_2031630</name>
</gene>
<accession>A0A0F9FH64</accession>
<dbReference type="SUPFAM" id="SSF55073">
    <property type="entry name" value="Nucleotide cyclase"/>
    <property type="match status" value="1"/>
</dbReference>
<feature type="domain" description="Response regulatory" evidence="1">
    <location>
        <begin position="6"/>
        <end position="122"/>
    </location>
</feature>
<dbReference type="PANTHER" id="PTHR45655:SF13">
    <property type="entry name" value="SOLUBLE GUANYLATE CYCLASE GCY-32-RELATED"/>
    <property type="match status" value="1"/>
</dbReference>
<dbReference type="Pfam" id="PF00211">
    <property type="entry name" value="Guanylate_cyc"/>
    <property type="match status" value="1"/>
</dbReference>
<comment type="caution">
    <text evidence="3">The sequence shown here is derived from an EMBL/GenBank/DDBJ whole genome shotgun (WGS) entry which is preliminary data.</text>
</comment>
<dbReference type="GO" id="GO:0019934">
    <property type="term" value="P:cGMP-mediated signaling"/>
    <property type="evidence" value="ECO:0007669"/>
    <property type="project" value="TreeGrafter"/>
</dbReference>
<dbReference type="InterPro" id="IPR001054">
    <property type="entry name" value="A/G_cyclase"/>
</dbReference>
<dbReference type="EMBL" id="LAZR01023654">
    <property type="protein sequence ID" value="KKL77766.1"/>
    <property type="molecule type" value="Genomic_DNA"/>
</dbReference>
<sequence>MTERSQILIVDDEPMLVGLLEKNLEALDYDTISASNGKEALEKTYAKTPDLILLDIMMPKMGGYEVLERLKSDQATRHLPVIMISGVGDMGSVVSCIEQGAEDYLFKPFDPVLLKARIGACLQRKRWHDQEQLYLRQIEGHLKTIEAEKKRSDGLLHVILPQTIAEELKTTNQVTPRRHDEVAVLFCDIVGFTRYCESHSPEEVVANLGKLTETFENLADNHGLEKINAIGDEFMAAGGLTDHMENPVLNCVKCGLEMIMAAEHLAARWKMRIGVHAGPVTTGVVGHKKFLFGLWGDTVNTAARMQSHGLINTVNVTRDVWQRIA</sequence>
<dbReference type="Pfam" id="PF00072">
    <property type="entry name" value="Response_reg"/>
    <property type="match status" value="1"/>
</dbReference>
<organism evidence="3">
    <name type="scientific">marine sediment metagenome</name>
    <dbReference type="NCBI Taxonomy" id="412755"/>
    <lineage>
        <taxon>unclassified sequences</taxon>
        <taxon>metagenomes</taxon>
        <taxon>ecological metagenomes</taxon>
    </lineage>
</organism>
<feature type="domain" description="Guanylate cyclase" evidence="2">
    <location>
        <begin position="183"/>
        <end position="306"/>
    </location>
</feature>
<dbReference type="SMART" id="SM00044">
    <property type="entry name" value="CYCc"/>
    <property type="match status" value="1"/>
</dbReference>
<evidence type="ECO:0000259" key="1">
    <source>
        <dbReference type="PROSITE" id="PS50110"/>
    </source>
</evidence>
<name>A0A0F9FH64_9ZZZZ</name>
<dbReference type="PANTHER" id="PTHR45655">
    <property type="entry name" value="GUANYLATE CYCLASE SOLUBLE SUBUNIT BETA-2"/>
    <property type="match status" value="1"/>
</dbReference>
<proteinExistence type="predicted"/>
<dbReference type="PROSITE" id="PS50110">
    <property type="entry name" value="RESPONSE_REGULATORY"/>
    <property type="match status" value="1"/>
</dbReference>
<dbReference type="GO" id="GO:0004383">
    <property type="term" value="F:guanylate cyclase activity"/>
    <property type="evidence" value="ECO:0007669"/>
    <property type="project" value="TreeGrafter"/>
</dbReference>
<dbReference type="CDD" id="cd07302">
    <property type="entry name" value="CHD"/>
    <property type="match status" value="1"/>
</dbReference>
<dbReference type="GO" id="GO:0000160">
    <property type="term" value="P:phosphorelay signal transduction system"/>
    <property type="evidence" value="ECO:0007669"/>
    <property type="project" value="InterPro"/>
</dbReference>